<dbReference type="InterPro" id="IPR037185">
    <property type="entry name" value="EmrE-like"/>
</dbReference>
<dbReference type="GO" id="GO:0005886">
    <property type="term" value="C:plasma membrane"/>
    <property type="evidence" value="ECO:0007669"/>
    <property type="project" value="UniProtKB-SubCell"/>
</dbReference>
<feature type="domain" description="EamA" evidence="9">
    <location>
        <begin position="178"/>
        <end position="311"/>
    </location>
</feature>
<evidence type="ECO:0000259" key="9">
    <source>
        <dbReference type="Pfam" id="PF00892"/>
    </source>
</evidence>
<evidence type="ECO:0000256" key="2">
    <source>
        <dbReference type="ARBA" id="ARBA00007362"/>
    </source>
</evidence>
<keyword evidence="4 8" id="KW-0812">Transmembrane</keyword>
<dbReference type="AlphaFoldDB" id="A0A286DVS4"/>
<protein>
    <submittedName>
        <fullName evidence="10">Drug/metabolite transporter, DME family</fullName>
    </submittedName>
</protein>
<dbReference type="PANTHER" id="PTHR42920">
    <property type="entry name" value="OS03G0707200 PROTEIN-RELATED"/>
    <property type="match status" value="1"/>
</dbReference>
<feature type="transmembrane region" description="Helical" evidence="8">
    <location>
        <begin position="240"/>
        <end position="258"/>
    </location>
</feature>
<comment type="similarity">
    <text evidence="2">Belongs to the EamA transporter family.</text>
</comment>
<dbReference type="InterPro" id="IPR051258">
    <property type="entry name" value="Diverse_Substrate_Transporter"/>
</dbReference>
<dbReference type="OrthoDB" id="9787117at2"/>
<name>A0A286DVS4_9ACTN</name>
<feature type="transmembrane region" description="Helical" evidence="8">
    <location>
        <begin position="209"/>
        <end position="228"/>
    </location>
</feature>
<dbReference type="SUPFAM" id="SSF103481">
    <property type="entry name" value="Multidrug resistance efflux transporter EmrE"/>
    <property type="match status" value="2"/>
</dbReference>
<reference evidence="10 11" key="1">
    <citation type="submission" date="2017-09" db="EMBL/GenBank/DDBJ databases">
        <authorList>
            <person name="Ehlers B."/>
            <person name="Leendertz F.H."/>
        </authorList>
    </citation>
    <scope>NUCLEOTIDE SEQUENCE [LARGE SCALE GENOMIC DNA]</scope>
    <source>
        <strain evidence="10 11">CGMCC 4.7095</strain>
    </source>
</reference>
<feature type="region of interest" description="Disordered" evidence="7">
    <location>
        <begin position="1"/>
        <end position="22"/>
    </location>
</feature>
<feature type="transmembrane region" description="Helical" evidence="8">
    <location>
        <begin position="295"/>
        <end position="313"/>
    </location>
</feature>
<dbReference type="EMBL" id="OCNE01000007">
    <property type="protein sequence ID" value="SOD62723.1"/>
    <property type="molecule type" value="Genomic_DNA"/>
</dbReference>
<comment type="subcellular location">
    <subcellularLocation>
        <location evidence="1">Cell membrane</location>
        <topology evidence="1">Multi-pass membrane protein</topology>
    </subcellularLocation>
</comment>
<feature type="transmembrane region" description="Helical" evidence="8">
    <location>
        <begin position="147"/>
        <end position="166"/>
    </location>
</feature>
<feature type="transmembrane region" description="Helical" evidence="8">
    <location>
        <begin position="270"/>
        <end position="289"/>
    </location>
</feature>
<accession>A0A286DVS4</accession>
<feature type="transmembrane region" description="Helical" evidence="8">
    <location>
        <begin position="113"/>
        <end position="135"/>
    </location>
</feature>
<feature type="transmembrane region" description="Helical" evidence="8">
    <location>
        <begin position="59"/>
        <end position="79"/>
    </location>
</feature>
<keyword evidence="3" id="KW-1003">Cell membrane</keyword>
<dbReference type="PANTHER" id="PTHR42920:SF11">
    <property type="entry name" value="INNER MEMBRANE PROTEIN YTFF"/>
    <property type="match status" value="1"/>
</dbReference>
<evidence type="ECO:0000256" key="7">
    <source>
        <dbReference type="SAM" id="MobiDB-lite"/>
    </source>
</evidence>
<dbReference type="Pfam" id="PF00892">
    <property type="entry name" value="EamA"/>
    <property type="match status" value="2"/>
</dbReference>
<organism evidence="10 11">
    <name type="scientific">Streptomyces zhaozhouensis</name>
    <dbReference type="NCBI Taxonomy" id="1300267"/>
    <lineage>
        <taxon>Bacteria</taxon>
        <taxon>Bacillati</taxon>
        <taxon>Actinomycetota</taxon>
        <taxon>Actinomycetes</taxon>
        <taxon>Kitasatosporales</taxon>
        <taxon>Streptomycetaceae</taxon>
        <taxon>Streptomyces</taxon>
    </lineage>
</organism>
<evidence type="ECO:0000256" key="3">
    <source>
        <dbReference type="ARBA" id="ARBA00022475"/>
    </source>
</evidence>
<feature type="transmembrane region" description="Helical" evidence="8">
    <location>
        <begin position="178"/>
        <end position="197"/>
    </location>
</feature>
<evidence type="ECO:0000256" key="6">
    <source>
        <dbReference type="ARBA" id="ARBA00023136"/>
    </source>
</evidence>
<sequence length="318" mass="31164">MTSSSGLPGSTGAGDAPASSPLPSPAPRLAGGAWLVLAAAGLWGTTGTAATLAPEGASGLALGAATMGIGGLLTVALAWRSAWAVVRRGSPLWSLCGAAGIVVYPLAFYTSMAWAGVAVGTVVSIGSAPVFAALLERCCEGLSLSRRWWAATVAAGLGCAVLTLAGGGDAVSGERPTAGVVLGVVAGAGYAGYSYCASRLIRGGHGARATMGALFGLGALVLLPVLAVTGGPLLGSARGLAVTGYLAVVPMCLAYLLFGAGLARVRASTAVTLSLFEPLVAAVLAVAVVGERLAPVGWCGVALVVAGLAALTVRRRRR</sequence>
<evidence type="ECO:0000256" key="8">
    <source>
        <dbReference type="SAM" id="Phobius"/>
    </source>
</evidence>
<keyword evidence="5 8" id="KW-1133">Transmembrane helix</keyword>
<evidence type="ECO:0000256" key="1">
    <source>
        <dbReference type="ARBA" id="ARBA00004651"/>
    </source>
</evidence>
<keyword evidence="11" id="KW-1185">Reference proteome</keyword>
<evidence type="ECO:0000256" key="5">
    <source>
        <dbReference type="ARBA" id="ARBA00022989"/>
    </source>
</evidence>
<keyword evidence="6 8" id="KW-0472">Membrane</keyword>
<dbReference type="Proteomes" id="UP000219072">
    <property type="component" value="Unassembled WGS sequence"/>
</dbReference>
<evidence type="ECO:0000256" key="4">
    <source>
        <dbReference type="ARBA" id="ARBA00022692"/>
    </source>
</evidence>
<dbReference type="InterPro" id="IPR000620">
    <property type="entry name" value="EamA_dom"/>
</dbReference>
<dbReference type="RefSeq" id="WP_097231188.1">
    <property type="nucleotide sequence ID" value="NZ_OCNE01000007.1"/>
</dbReference>
<proteinExistence type="inferred from homology"/>
<feature type="transmembrane region" description="Helical" evidence="8">
    <location>
        <begin position="91"/>
        <end position="107"/>
    </location>
</feature>
<evidence type="ECO:0000313" key="10">
    <source>
        <dbReference type="EMBL" id="SOD62723.1"/>
    </source>
</evidence>
<feature type="domain" description="EamA" evidence="9">
    <location>
        <begin position="32"/>
        <end position="163"/>
    </location>
</feature>
<gene>
    <name evidence="10" type="ORF">SAMN06297387_10797</name>
</gene>
<evidence type="ECO:0000313" key="11">
    <source>
        <dbReference type="Proteomes" id="UP000219072"/>
    </source>
</evidence>